<keyword evidence="3" id="KW-1185">Reference proteome</keyword>
<dbReference type="PROSITE" id="PS51257">
    <property type="entry name" value="PROKAR_LIPOPROTEIN"/>
    <property type="match status" value="1"/>
</dbReference>
<dbReference type="InterPro" id="IPR010262">
    <property type="entry name" value="Arylsulfotransferase_bact"/>
</dbReference>
<comment type="caution">
    <text evidence="2">The sequence shown here is derived from an EMBL/GenBank/DDBJ whole genome shotgun (WGS) entry which is preliminary data.</text>
</comment>
<organism evidence="2 3">
    <name type="scientific">Maribacter sedimenticola</name>
    <dbReference type="NCBI Taxonomy" id="228956"/>
    <lineage>
        <taxon>Bacteria</taxon>
        <taxon>Pseudomonadati</taxon>
        <taxon>Bacteroidota</taxon>
        <taxon>Flavobacteriia</taxon>
        <taxon>Flavobacteriales</taxon>
        <taxon>Flavobacteriaceae</taxon>
        <taxon>Maribacter</taxon>
    </lineage>
</organism>
<gene>
    <name evidence="2" type="ORF">SAMN04488009_0949</name>
</gene>
<reference evidence="2 3" key="1">
    <citation type="submission" date="2017-06" db="EMBL/GenBank/DDBJ databases">
        <authorList>
            <person name="Varghese N."/>
            <person name="Submissions S."/>
        </authorList>
    </citation>
    <scope>NUCLEOTIDE SEQUENCE [LARGE SCALE GENOMIC DNA]</scope>
    <source>
        <strain evidence="2 3">DSM 19840</strain>
    </source>
</reference>
<accession>A0ABY1SET2</accession>
<dbReference type="RefSeq" id="WP_245838774.1">
    <property type="nucleotide sequence ID" value="NZ_FZNV01000001.1"/>
</dbReference>
<name>A0ABY1SET2_9FLAO</name>
<evidence type="ECO:0000256" key="1">
    <source>
        <dbReference type="SAM" id="SignalP"/>
    </source>
</evidence>
<protein>
    <submittedName>
        <fullName evidence="2">Arylsulfotransferase (ASST)</fullName>
    </submittedName>
</protein>
<proteinExistence type="predicted"/>
<feature type="signal peptide" evidence="1">
    <location>
        <begin position="1"/>
        <end position="26"/>
    </location>
</feature>
<dbReference type="Pfam" id="PF05935">
    <property type="entry name" value="Arylsulfotrans"/>
    <property type="match status" value="1"/>
</dbReference>
<dbReference type="PANTHER" id="PTHR35340">
    <property type="entry name" value="PQQ ENZYME REPEAT PROTEIN-RELATED"/>
    <property type="match status" value="1"/>
</dbReference>
<dbReference type="EMBL" id="FZNV01000001">
    <property type="protein sequence ID" value="SNR29544.1"/>
    <property type="molecule type" value="Genomic_DNA"/>
</dbReference>
<dbReference type="PANTHER" id="PTHR35340:SF5">
    <property type="entry name" value="ASST-DOMAIN-CONTAINING PROTEIN"/>
    <property type="match status" value="1"/>
</dbReference>
<dbReference type="Proteomes" id="UP000198337">
    <property type="component" value="Unassembled WGS sequence"/>
</dbReference>
<feature type="chain" id="PRO_5045463865" evidence="1">
    <location>
        <begin position="27"/>
        <end position="446"/>
    </location>
</feature>
<dbReference type="SUPFAM" id="SSF75011">
    <property type="entry name" value="3-carboxy-cis,cis-mucoante lactonizing enzyme"/>
    <property type="match status" value="1"/>
</dbReference>
<evidence type="ECO:0000313" key="2">
    <source>
        <dbReference type="EMBL" id="SNR29544.1"/>
    </source>
</evidence>
<evidence type="ECO:0000313" key="3">
    <source>
        <dbReference type="Proteomes" id="UP000198337"/>
    </source>
</evidence>
<keyword evidence="1" id="KW-0732">Signal</keyword>
<sequence length="446" mass="50507">MRRKQINYCLLICLSLIYGVYSCTNADEIAFDINNPTLPEVEEDLNIDEDFTPIGTVEIFNETKIDSNYILVNDASANRVYIMNKKAKLLHEWNLTNNIGNDVFLMTNGKLLASLESDEPKIPLGGKGGKIQIIEPDNTPSWEYIYSTENGETHHDVEMLPNGNIIAMVWSIMDSLQAKEEGFMLSENIYPESIIEINPTSSSIVWEWHSMDHLVQEFDDTKNNYGIINQNPHLIDINYSTQVSLLPEVKGDIMHANAIAYDENKDVIYLSVNSFSEVWVIDHSTSTEEASGHIGGNYNKGGDLIYRFGNPEAYGNTEGTRLFQNNHFPNLLKGEHLGKLLIFSNGNDIKQSTVYELQLPENFNLEANTDNEPTITWSFTDPDLYSGKVSGAVLLENGNILITEGDFGFWEVTREQEVVWKYSAPGFYWRGYPYLQQAPEIKLLGL</sequence>
<dbReference type="InterPro" id="IPR053143">
    <property type="entry name" value="Arylsulfate_ST"/>
</dbReference>